<gene>
    <name evidence="1" type="ORF">EI545_18250</name>
</gene>
<dbReference type="KEGG" id="taw:EI545_18250"/>
<dbReference type="AlphaFoldDB" id="A0A3S8UCE4"/>
<keyword evidence="2" id="KW-1185">Reference proteome</keyword>
<proteinExistence type="predicted"/>
<dbReference type="Proteomes" id="UP000282002">
    <property type="component" value="Chromosome"/>
</dbReference>
<organism evidence="1 2">
    <name type="scientific">Tabrizicola piscis</name>
    <dbReference type="NCBI Taxonomy" id="2494374"/>
    <lineage>
        <taxon>Bacteria</taxon>
        <taxon>Pseudomonadati</taxon>
        <taxon>Pseudomonadota</taxon>
        <taxon>Alphaproteobacteria</taxon>
        <taxon>Rhodobacterales</taxon>
        <taxon>Paracoccaceae</taxon>
        <taxon>Tabrizicola</taxon>
    </lineage>
</organism>
<protein>
    <submittedName>
        <fullName evidence="1">Uncharacterized protein</fullName>
    </submittedName>
</protein>
<dbReference type="OrthoDB" id="7773807at2"/>
<name>A0A3S8UCE4_9RHOB</name>
<reference evidence="1 2" key="1">
    <citation type="submission" date="2018-12" db="EMBL/GenBank/DDBJ databases">
        <title>Complete genome sequencing of Tabrizicola sp. K13M18.</title>
        <authorList>
            <person name="Bae J.-W."/>
        </authorList>
    </citation>
    <scope>NUCLEOTIDE SEQUENCE [LARGE SCALE GENOMIC DNA]</scope>
    <source>
        <strain evidence="1 2">K13M18</strain>
    </source>
</reference>
<accession>A0A3S8UCE4</accession>
<sequence length="141" mass="15173">MCTALAGCGGLRESRLNPFNWFKKSEPTDLVLVPGAANDGRQLVDAVLTLSVEPIPGGAIVRATGQTPTQGWWSAELVPLPLDDNGVLVYEFRLAPPATVTDVNTPRSREVDVATYISDYKLEAVREIVVQGAGNARVARR</sequence>
<evidence type="ECO:0000313" key="1">
    <source>
        <dbReference type="EMBL" id="AZL61269.1"/>
    </source>
</evidence>
<dbReference type="EMBL" id="CP034328">
    <property type="protein sequence ID" value="AZL61269.1"/>
    <property type="molecule type" value="Genomic_DNA"/>
</dbReference>
<evidence type="ECO:0000313" key="2">
    <source>
        <dbReference type="Proteomes" id="UP000282002"/>
    </source>
</evidence>